<organism evidence="4 5">
    <name type="scientific">Cohnella fermenti</name>
    <dbReference type="NCBI Taxonomy" id="2565925"/>
    <lineage>
        <taxon>Bacteria</taxon>
        <taxon>Bacillati</taxon>
        <taxon>Bacillota</taxon>
        <taxon>Bacilli</taxon>
        <taxon>Bacillales</taxon>
        <taxon>Paenibacillaceae</taxon>
        <taxon>Cohnella</taxon>
    </lineage>
</organism>
<evidence type="ECO:0000256" key="1">
    <source>
        <dbReference type="ARBA" id="ARBA00022723"/>
    </source>
</evidence>
<name>A0A4S4BSX9_9BACL</name>
<dbReference type="EMBL" id="SSOB01000020">
    <property type="protein sequence ID" value="THF77361.1"/>
    <property type="molecule type" value="Genomic_DNA"/>
</dbReference>
<dbReference type="Proteomes" id="UP000310636">
    <property type="component" value="Unassembled WGS sequence"/>
</dbReference>
<evidence type="ECO:0000256" key="2">
    <source>
        <dbReference type="ARBA" id="ARBA00023239"/>
    </source>
</evidence>
<sequence length="281" mass="30682">MVKPGILVIGHGSREAHWAASVEEAVGAVREALRPVPVEAAYLELVEGRLIQDGIDRLEAAGVTDILAIPLFVSAGSTHVDEIGWALGAYEEPRRETDLERIRVRARLTYGRPIADDSEIADVLLDRVAEASGLEGREAAEIALLLVGHGSEEPWFYEEWHRGLDGLAALMKERGGYADAGVATLRPDEVAAAVRSLKERAPGLVVAAVPVMISEGYFTSSVIPRRLDGLGCVYAESSLLPHPKLQEWIRRQASLWLREQEISSRDKEGEHIGENQSEADL</sequence>
<dbReference type="Pfam" id="PF01903">
    <property type="entry name" value="CbiX"/>
    <property type="match status" value="1"/>
</dbReference>
<dbReference type="GO" id="GO:0046872">
    <property type="term" value="F:metal ion binding"/>
    <property type="evidence" value="ECO:0007669"/>
    <property type="project" value="UniProtKB-KW"/>
</dbReference>
<protein>
    <submittedName>
        <fullName evidence="4">Cobalamin biosynthesis protein CbiX</fullName>
    </submittedName>
</protein>
<evidence type="ECO:0000313" key="5">
    <source>
        <dbReference type="Proteomes" id="UP000310636"/>
    </source>
</evidence>
<dbReference type="PANTHER" id="PTHR33542:SF3">
    <property type="entry name" value="SIROHYDROCHLORIN FERROCHELATASE, CHLOROPLASTIC"/>
    <property type="match status" value="1"/>
</dbReference>
<feature type="compositionally biased region" description="Basic and acidic residues" evidence="3">
    <location>
        <begin position="262"/>
        <end position="273"/>
    </location>
</feature>
<dbReference type="InterPro" id="IPR050963">
    <property type="entry name" value="Sirohydro_Cobaltochel/CbiX"/>
</dbReference>
<accession>A0A4S4BSX9</accession>
<gene>
    <name evidence="4" type="ORF">E6C55_16940</name>
</gene>
<dbReference type="CDD" id="cd03416">
    <property type="entry name" value="CbiX_SirB_N"/>
    <property type="match status" value="1"/>
</dbReference>
<evidence type="ECO:0000313" key="4">
    <source>
        <dbReference type="EMBL" id="THF77361.1"/>
    </source>
</evidence>
<comment type="caution">
    <text evidence="4">The sequence shown here is derived from an EMBL/GenBank/DDBJ whole genome shotgun (WGS) entry which is preliminary data.</text>
</comment>
<keyword evidence="5" id="KW-1185">Reference proteome</keyword>
<dbReference type="GO" id="GO:0016829">
    <property type="term" value="F:lyase activity"/>
    <property type="evidence" value="ECO:0007669"/>
    <property type="project" value="UniProtKB-KW"/>
</dbReference>
<dbReference type="OrthoDB" id="1489951at2"/>
<proteinExistence type="predicted"/>
<dbReference type="AlphaFoldDB" id="A0A4S4BSX9"/>
<dbReference type="PANTHER" id="PTHR33542">
    <property type="entry name" value="SIROHYDROCHLORIN FERROCHELATASE, CHLOROPLASTIC"/>
    <property type="match status" value="1"/>
</dbReference>
<dbReference type="Gene3D" id="3.40.50.1400">
    <property type="match status" value="2"/>
</dbReference>
<dbReference type="InterPro" id="IPR002762">
    <property type="entry name" value="CbiX-like"/>
</dbReference>
<reference evidence="4 5" key="1">
    <citation type="submission" date="2019-04" db="EMBL/GenBank/DDBJ databases">
        <title>Cohnella sp. nov. isolated from preserved vegetables.</title>
        <authorList>
            <person name="Lin S.-Y."/>
            <person name="Hung M.-H."/>
            <person name="Young C.-C."/>
        </authorList>
    </citation>
    <scope>NUCLEOTIDE SEQUENCE [LARGE SCALE GENOMIC DNA]</scope>
    <source>
        <strain evidence="4 5">CC-MHH1044</strain>
    </source>
</reference>
<keyword evidence="2" id="KW-0456">Lyase</keyword>
<keyword evidence="1" id="KW-0479">Metal-binding</keyword>
<feature type="region of interest" description="Disordered" evidence="3">
    <location>
        <begin position="262"/>
        <end position="281"/>
    </location>
</feature>
<dbReference type="SUPFAM" id="SSF53800">
    <property type="entry name" value="Chelatase"/>
    <property type="match status" value="1"/>
</dbReference>
<evidence type="ECO:0000256" key="3">
    <source>
        <dbReference type="SAM" id="MobiDB-lite"/>
    </source>
</evidence>